<proteinExistence type="predicted"/>
<keyword evidence="1" id="KW-0812">Transmembrane</keyword>
<keyword evidence="1" id="KW-0472">Membrane</keyword>
<evidence type="ECO:0000313" key="2">
    <source>
        <dbReference type="EMBL" id="MFC3140233.1"/>
    </source>
</evidence>
<keyword evidence="3" id="KW-1185">Reference proteome</keyword>
<dbReference type="EMBL" id="JBHRTD010000018">
    <property type="protein sequence ID" value="MFC3140233.1"/>
    <property type="molecule type" value="Genomic_DNA"/>
</dbReference>
<accession>A0ABV7GHM4</accession>
<comment type="caution">
    <text evidence="2">The sequence shown here is derived from an EMBL/GenBank/DDBJ whole genome shotgun (WGS) entry which is preliminary data.</text>
</comment>
<dbReference type="Proteomes" id="UP001595621">
    <property type="component" value="Unassembled WGS sequence"/>
</dbReference>
<organism evidence="2 3">
    <name type="scientific">Shewanella submarina</name>
    <dbReference type="NCBI Taxonomy" id="2016376"/>
    <lineage>
        <taxon>Bacteria</taxon>
        <taxon>Pseudomonadati</taxon>
        <taxon>Pseudomonadota</taxon>
        <taxon>Gammaproteobacteria</taxon>
        <taxon>Alteromonadales</taxon>
        <taxon>Shewanellaceae</taxon>
        <taxon>Shewanella</taxon>
    </lineage>
</organism>
<evidence type="ECO:0000313" key="3">
    <source>
        <dbReference type="Proteomes" id="UP001595621"/>
    </source>
</evidence>
<evidence type="ECO:0000256" key="1">
    <source>
        <dbReference type="SAM" id="Phobius"/>
    </source>
</evidence>
<sequence length="618" mass="70777">MSKKFFYCATLSVLCLVIAVFVIVMHDRGKSVEHSGGMYKHDVVNAQSILNNDNSSEDNIIVLGVEPDECIHFYEDEDILISKHRRKLIKHMWESYQSGDSPLTIANTFAMVDFKTAKSFYHFATASAELLEYQVYLEKTYHGRELLRTIMDETTAISNGSLNFYNIESALESFWESEIPILKKDVKSYPYMLEYTISDIESYTGPFNWLTSQELSPLGYLIEDSLTFQRWDVANGIFNNFPELINSSNVFDSNIKELTLLSLGFSVTSKSKSSHAFIQLLGLITSGEPLVLELDDDTGASEVNSSLAALKRLDITFPVIDYREYDFPVSNDSFVFDNLLADEKSIKERCDDLHGWFESKDYNYLEIDADNNDLVVASILDSPELKYCEASQINAIVEGFKTDSIHVISKYRYALTKAKKLDDIPIHSIMGELETPASRTLVLLGLSTKLSGLSNIDDEDILNWIIQKGYKPDAEFMHFVITVMDDKSWISWAKELDWTQNAVKNAILSASQSGRINIYKYLTDNHQNQSWSEDEVDPLFFLIKNYQKYSYLMKDLEVSSVKLLKEVDLLGIPVRPHHKRALYQMQQLKPELYQRLITAYPRLTLTEVPEYFSVTCDQ</sequence>
<name>A0ABV7GHM4_9GAMM</name>
<keyword evidence="1" id="KW-1133">Transmembrane helix</keyword>
<reference evidence="3" key="1">
    <citation type="journal article" date="2019" name="Int. J. Syst. Evol. Microbiol.">
        <title>The Global Catalogue of Microorganisms (GCM) 10K type strain sequencing project: providing services to taxonomists for standard genome sequencing and annotation.</title>
        <authorList>
            <consortium name="The Broad Institute Genomics Platform"/>
            <consortium name="The Broad Institute Genome Sequencing Center for Infectious Disease"/>
            <person name="Wu L."/>
            <person name="Ma J."/>
        </authorList>
    </citation>
    <scope>NUCLEOTIDE SEQUENCE [LARGE SCALE GENOMIC DNA]</scope>
    <source>
        <strain evidence="3">KCTC 52277</strain>
    </source>
</reference>
<dbReference type="RefSeq" id="WP_248934155.1">
    <property type="nucleotide sequence ID" value="NZ_JAKILF010000001.1"/>
</dbReference>
<feature type="transmembrane region" description="Helical" evidence="1">
    <location>
        <begin position="5"/>
        <end position="25"/>
    </location>
</feature>
<protein>
    <submittedName>
        <fullName evidence="2">Uncharacterized protein</fullName>
    </submittedName>
</protein>
<gene>
    <name evidence="2" type="ORF">ACFOE0_18900</name>
</gene>